<dbReference type="AlphaFoldDB" id="A0A918UDW3"/>
<evidence type="ECO:0000313" key="2">
    <source>
        <dbReference type="EMBL" id="GGY94515.1"/>
    </source>
</evidence>
<reference evidence="2" key="2">
    <citation type="submission" date="2020-09" db="EMBL/GenBank/DDBJ databases">
        <authorList>
            <person name="Sun Q."/>
            <person name="Ohkuma M."/>
        </authorList>
    </citation>
    <scope>NUCLEOTIDE SEQUENCE</scope>
    <source>
        <strain evidence="2">JCM 4815</strain>
    </source>
</reference>
<dbReference type="RefSeq" id="WP_189855788.1">
    <property type="nucleotide sequence ID" value="NZ_BMVW01000001.1"/>
</dbReference>
<keyword evidence="1" id="KW-0812">Transmembrane</keyword>
<evidence type="ECO:0000256" key="1">
    <source>
        <dbReference type="SAM" id="Phobius"/>
    </source>
</evidence>
<keyword evidence="1" id="KW-0472">Membrane</keyword>
<feature type="transmembrane region" description="Helical" evidence="1">
    <location>
        <begin position="12"/>
        <end position="37"/>
    </location>
</feature>
<protein>
    <submittedName>
        <fullName evidence="2">Uncharacterized protein</fullName>
    </submittedName>
</protein>
<name>A0A918UDW3_9ACTN</name>
<dbReference type="Proteomes" id="UP000622166">
    <property type="component" value="Unassembled WGS sequence"/>
</dbReference>
<feature type="transmembrane region" description="Helical" evidence="1">
    <location>
        <begin position="43"/>
        <end position="65"/>
    </location>
</feature>
<evidence type="ECO:0000313" key="3">
    <source>
        <dbReference type="Proteomes" id="UP000622166"/>
    </source>
</evidence>
<organism evidence="2 3">
    <name type="scientific">Streptomyces poonensis</name>
    <dbReference type="NCBI Taxonomy" id="68255"/>
    <lineage>
        <taxon>Bacteria</taxon>
        <taxon>Bacillati</taxon>
        <taxon>Actinomycetota</taxon>
        <taxon>Actinomycetes</taxon>
        <taxon>Kitasatosporales</taxon>
        <taxon>Streptomycetaceae</taxon>
        <taxon>Streptomyces</taxon>
    </lineage>
</organism>
<comment type="caution">
    <text evidence="2">The sequence shown here is derived from an EMBL/GenBank/DDBJ whole genome shotgun (WGS) entry which is preliminary data.</text>
</comment>
<keyword evidence="3" id="KW-1185">Reference proteome</keyword>
<reference evidence="2" key="1">
    <citation type="journal article" date="2014" name="Int. J. Syst. Evol. Microbiol.">
        <title>Complete genome sequence of Corynebacterium casei LMG S-19264T (=DSM 44701T), isolated from a smear-ripened cheese.</title>
        <authorList>
            <consortium name="US DOE Joint Genome Institute (JGI-PGF)"/>
            <person name="Walter F."/>
            <person name="Albersmeier A."/>
            <person name="Kalinowski J."/>
            <person name="Ruckert C."/>
        </authorList>
    </citation>
    <scope>NUCLEOTIDE SEQUENCE</scope>
    <source>
        <strain evidence="2">JCM 4815</strain>
    </source>
</reference>
<accession>A0A918UDW3</accession>
<gene>
    <name evidence="2" type="ORF">GCM10010365_11520</name>
</gene>
<proteinExistence type="predicted"/>
<keyword evidence="1" id="KW-1133">Transmembrane helix</keyword>
<sequence length="72" mass="7859">MRDLLGDLLGELATAVFGIFLIAWWLGGPAVTAIIWSEGDKEGAVQILAAWAIITTLYLTASWMIRRARRAG</sequence>
<dbReference type="EMBL" id="BMVW01000001">
    <property type="protein sequence ID" value="GGY94515.1"/>
    <property type="molecule type" value="Genomic_DNA"/>
</dbReference>